<proteinExistence type="inferred from homology"/>
<dbReference type="InterPro" id="IPR003717">
    <property type="entry name" value="RecO"/>
</dbReference>
<sequence length="256" mass="27682">MSQPGKVDRQPGYVLHTQAYRETSLLVDVLTRDHGRLVLVARGARRPKAELRGVLLPFHPLLLAWFGKGEVRTLHSADWQGGLPQLSGRPLLCGFYFNELLMRLTAREDPLPALYPLYGEALQGLAGAADLGSVVRRFEMGLVRALGYSPLLSQDAAGRPIEPGRHYFCRPGEAPDADASPAAVHGVWLSGATLQALADDDYTLASTQREARSLTRLLLAELLDGTPLMTPRLLEAGAGALSLTTGWPKAADPSTE</sequence>
<accession>A0A0K6H5M6</accession>
<dbReference type="InterPro" id="IPR012340">
    <property type="entry name" value="NA-bd_OB-fold"/>
</dbReference>
<evidence type="ECO:0000256" key="4">
    <source>
        <dbReference type="ARBA" id="ARBA00023172"/>
    </source>
</evidence>
<dbReference type="InterPro" id="IPR022572">
    <property type="entry name" value="DNA_rep/recomb_RecO_N"/>
</dbReference>
<name>A0A0K6H5M6_9NEIS</name>
<evidence type="ECO:0000313" key="9">
    <source>
        <dbReference type="EMBL" id="CUA86290.1"/>
    </source>
</evidence>
<dbReference type="STRING" id="375574.GCA_001418035_02408"/>
<evidence type="ECO:0000259" key="8">
    <source>
        <dbReference type="Pfam" id="PF11967"/>
    </source>
</evidence>
<feature type="domain" description="DNA replication/recombination mediator RecO N-terminal" evidence="8">
    <location>
        <begin position="9"/>
        <end position="79"/>
    </location>
</feature>
<evidence type="ECO:0000313" key="10">
    <source>
        <dbReference type="Proteomes" id="UP000243535"/>
    </source>
</evidence>
<evidence type="ECO:0000256" key="5">
    <source>
        <dbReference type="ARBA" id="ARBA00023204"/>
    </source>
</evidence>
<evidence type="ECO:0000256" key="2">
    <source>
        <dbReference type="ARBA" id="ARBA00021310"/>
    </source>
</evidence>
<dbReference type="Gene3D" id="1.20.1440.120">
    <property type="entry name" value="Recombination protein O, C-terminal domain"/>
    <property type="match status" value="1"/>
</dbReference>
<keyword evidence="3 7" id="KW-0227">DNA damage</keyword>
<evidence type="ECO:0000256" key="7">
    <source>
        <dbReference type="HAMAP-Rule" id="MF_00201"/>
    </source>
</evidence>
<dbReference type="OrthoDB" id="9804792at2"/>
<dbReference type="SUPFAM" id="SSF57863">
    <property type="entry name" value="ArfGap/RecO-like zinc finger"/>
    <property type="match status" value="1"/>
</dbReference>
<comment type="function">
    <text evidence="7">Involved in DNA repair and RecF pathway recombination.</text>
</comment>
<keyword evidence="5 7" id="KW-0234">DNA repair</keyword>
<reference evidence="10" key="1">
    <citation type="submission" date="2015-08" db="EMBL/GenBank/DDBJ databases">
        <authorList>
            <person name="Varghese N."/>
        </authorList>
    </citation>
    <scope>NUCLEOTIDE SEQUENCE [LARGE SCALE GENOMIC DNA]</scope>
    <source>
        <strain evidence="10">DSM 17901</strain>
    </source>
</reference>
<dbReference type="Pfam" id="PF11967">
    <property type="entry name" value="RecO_N"/>
    <property type="match status" value="1"/>
</dbReference>
<evidence type="ECO:0000256" key="6">
    <source>
        <dbReference type="ARBA" id="ARBA00033409"/>
    </source>
</evidence>
<dbReference type="RefSeq" id="WP_055434394.1">
    <property type="nucleotide sequence ID" value="NZ_CYHA01000007.1"/>
</dbReference>
<dbReference type="GO" id="GO:0043590">
    <property type="term" value="C:bacterial nucleoid"/>
    <property type="evidence" value="ECO:0007669"/>
    <property type="project" value="TreeGrafter"/>
</dbReference>
<protein>
    <recommendedName>
        <fullName evidence="2 7">DNA repair protein RecO</fullName>
    </recommendedName>
    <alternativeName>
        <fullName evidence="6 7">Recombination protein O</fullName>
    </alternativeName>
</protein>
<dbReference type="InterPro" id="IPR042242">
    <property type="entry name" value="RecO_C"/>
</dbReference>
<dbReference type="Pfam" id="PF02565">
    <property type="entry name" value="RecO_C"/>
    <property type="match status" value="1"/>
</dbReference>
<dbReference type="GO" id="GO:0006302">
    <property type="term" value="P:double-strand break repair"/>
    <property type="evidence" value="ECO:0007669"/>
    <property type="project" value="TreeGrafter"/>
</dbReference>
<dbReference type="HAMAP" id="MF_00201">
    <property type="entry name" value="RecO"/>
    <property type="match status" value="1"/>
</dbReference>
<evidence type="ECO:0000256" key="1">
    <source>
        <dbReference type="ARBA" id="ARBA00007452"/>
    </source>
</evidence>
<dbReference type="PANTHER" id="PTHR33991">
    <property type="entry name" value="DNA REPAIR PROTEIN RECO"/>
    <property type="match status" value="1"/>
</dbReference>
<dbReference type="GO" id="GO:0006310">
    <property type="term" value="P:DNA recombination"/>
    <property type="evidence" value="ECO:0007669"/>
    <property type="project" value="UniProtKB-UniRule"/>
</dbReference>
<dbReference type="NCBIfam" id="TIGR00613">
    <property type="entry name" value="reco"/>
    <property type="match status" value="1"/>
</dbReference>
<comment type="similarity">
    <text evidence="1 7">Belongs to the RecO family.</text>
</comment>
<dbReference type="Gene3D" id="2.40.50.140">
    <property type="entry name" value="Nucleic acid-binding proteins"/>
    <property type="match status" value="1"/>
</dbReference>
<dbReference type="EMBL" id="CYHA01000007">
    <property type="protein sequence ID" value="CUA86290.1"/>
    <property type="molecule type" value="Genomic_DNA"/>
</dbReference>
<keyword evidence="4 7" id="KW-0233">DNA recombination</keyword>
<dbReference type="PANTHER" id="PTHR33991:SF1">
    <property type="entry name" value="DNA REPAIR PROTEIN RECO"/>
    <property type="match status" value="1"/>
</dbReference>
<gene>
    <name evidence="7" type="primary">recO</name>
    <name evidence="9" type="ORF">Ga0061063_2632</name>
</gene>
<evidence type="ECO:0000256" key="3">
    <source>
        <dbReference type="ARBA" id="ARBA00022763"/>
    </source>
</evidence>
<dbReference type="AlphaFoldDB" id="A0A0K6H5M6"/>
<keyword evidence="10" id="KW-1185">Reference proteome</keyword>
<organism evidence="9 10">
    <name type="scientific">Gulbenkiania indica</name>
    <dbReference type="NCBI Taxonomy" id="375574"/>
    <lineage>
        <taxon>Bacteria</taxon>
        <taxon>Pseudomonadati</taxon>
        <taxon>Pseudomonadota</taxon>
        <taxon>Betaproteobacteria</taxon>
        <taxon>Neisseriales</taxon>
        <taxon>Chromobacteriaceae</taxon>
        <taxon>Gulbenkiania</taxon>
    </lineage>
</organism>
<dbReference type="SUPFAM" id="SSF50249">
    <property type="entry name" value="Nucleic acid-binding proteins"/>
    <property type="match status" value="1"/>
</dbReference>
<dbReference type="InterPro" id="IPR037278">
    <property type="entry name" value="ARFGAP/RecO"/>
</dbReference>
<dbReference type="Proteomes" id="UP000243535">
    <property type="component" value="Unassembled WGS sequence"/>
</dbReference>